<keyword evidence="10" id="KW-1185">Reference proteome</keyword>
<dbReference type="InterPro" id="IPR038220">
    <property type="entry name" value="PHOX_C_sf"/>
</dbReference>
<organism evidence="9 10">
    <name type="scientific">Cryobacterium suzukii</name>
    <dbReference type="NCBI Taxonomy" id="1259198"/>
    <lineage>
        <taxon>Bacteria</taxon>
        <taxon>Bacillati</taxon>
        <taxon>Actinomycetota</taxon>
        <taxon>Actinomycetes</taxon>
        <taxon>Micrococcales</taxon>
        <taxon>Microbacteriaceae</taxon>
        <taxon>Cryobacterium</taxon>
    </lineage>
</organism>
<dbReference type="SUPFAM" id="SSF51905">
    <property type="entry name" value="FAD/NAD(P)-binding domain"/>
    <property type="match status" value="1"/>
</dbReference>
<keyword evidence="5" id="KW-0560">Oxidoreductase</keyword>
<dbReference type="GO" id="GO:0071949">
    <property type="term" value="F:FAD binding"/>
    <property type="evidence" value="ECO:0007669"/>
    <property type="project" value="InterPro"/>
</dbReference>
<dbReference type="EMBL" id="SOHJ01000007">
    <property type="protein sequence ID" value="TFD60943.1"/>
    <property type="molecule type" value="Genomic_DNA"/>
</dbReference>
<dbReference type="SUPFAM" id="SSF54373">
    <property type="entry name" value="FAD-linked reductases, C-terminal domain"/>
    <property type="match status" value="1"/>
</dbReference>
<comment type="cofactor">
    <cofactor evidence="1">
        <name>FAD</name>
        <dbReference type="ChEBI" id="CHEBI:57692"/>
    </cofactor>
</comment>
<comment type="similarity">
    <text evidence="2">Belongs to the PheA/TfdB FAD monooxygenase family.</text>
</comment>
<dbReference type="CDD" id="cd02979">
    <property type="entry name" value="PHOX_C"/>
    <property type="match status" value="1"/>
</dbReference>
<sequence>MQFHHHGYVSTDPRTQDAAGVGIDRPVELPDKVDVLIVGTGPAGMITAAQLSQFPGITTRIVERRGERLAIGQADGIQARSVETFQAFGFAERIIAEAYRITEMAFWKPDPTNPANIIRTARAIDDPTGISEFPHLIVNQARVLDYFAEVMANSPTRMTPDFGYEMLNLTNTKEGNYPVTVTLRHTSGELTGQERTVHAKYVVGADGARSDVRDSIGCTLAGDQAFHAWGVMDVLAVTDFPDIRTKCAIQSGSGGSILHIPREGGYLFRMYVDLGEVAADDNGAVRTTTIDEIIVKANAILHPYTLDVKNVAWHSVYEVAHRLTDRFDDLLPEEIGIRSPRVFITGDACHTHSAKAGQGMNVSMQDGFNLGWKLAYVLDGRSPESLLSTYSAERQVIAKNLIDFDKEWSSLMAAKPEDLKVPLEDFYTQTAEFPAGFMTQYPPSMLIGEATHQSLATGFPIGKRFKSAPVVRVGDANPVQLGHHHRADGRWRVYAFADASAEALATWAEWMRTALDSPLRAHTPADSDIDSVFDVKVVYQQPHTEVDFGQVDEAFLPKTGPFGLIDYEKVYATDPDHDIFEHRGISRAGVVVIVRPDQYVANVLPLTATADLAAYFRQMLLVR</sequence>
<protein>
    <submittedName>
        <fullName evidence="9">3-hydroxybenzoate 4-monooxygenase</fullName>
    </submittedName>
</protein>
<feature type="region of interest" description="Disordered" evidence="6">
    <location>
        <begin position="1"/>
        <end position="23"/>
    </location>
</feature>
<dbReference type="InterPro" id="IPR012941">
    <property type="entry name" value="Phe_hydrox_C_dim_dom"/>
</dbReference>
<dbReference type="AlphaFoldDB" id="A0A4R9AGB3"/>
<dbReference type="Gene3D" id="3.40.30.20">
    <property type="match status" value="1"/>
</dbReference>
<gene>
    <name evidence="9" type="ORF">E3T39_07480</name>
</gene>
<dbReference type="RefSeq" id="WP_134514092.1">
    <property type="nucleotide sequence ID" value="NZ_SOHJ01000007.1"/>
</dbReference>
<dbReference type="Proteomes" id="UP000298170">
    <property type="component" value="Unassembled WGS sequence"/>
</dbReference>
<comment type="caution">
    <text evidence="9">The sequence shown here is derived from an EMBL/GenBank/DDBJ whole genome shotgun (WGS) entry which is preliminary data.</text>
</comment>
<evidence type="ECO:0000259" key="8">
    <source>
        <dbReference type="Pfam" id="PF07976"/>
    </source>
</evidence>
<dbReference type="SUPFAM" id="SSF52833">
    <property type="entry name" value="Thioredoxin-like"/>
    <property type="match status" value="1"/>
</dbReference>
<dbReference type="Pfam" id="PF01494">
    <property type="entry name" value="FAD_binding_3"/>
    <property type="match status" value="1"/>
</dbReference>
<dbReference type="PRINTS" id="PR00420">
    <property type="entry name" value="RNGMNOXGNASE"/>
</dbReference>
<proteinExistence type="inferred from homology"/>
<accession>A0A4R9AGB3</accession>
<evidence type="ECO:0000256" key="3">
    <source>
        <dbReference type="ARBA" id="ARBA00022630"/>
    </source>
</evidence>
<dbReference type="OrthoDB" id="4246007at2"/>
<dbReference type="PANTHER" id="PTHR43004:SF19">
    <property type="entry name" value="BINDING MONOOXYGENASE, PUTATIVE (JCVI)-RELATED"/>
    <property type="match status" value="1"/>
</dbReference>
<evidence type="ECO:0000256" key="6">
    <source>
        <dbReference type="SAM" id="MobiDB-lite"/>
    </source>
</evidence>
<dbReference type="GO" id="GO:0016709">
    <property type="term" value="F:oxidoreductase activity, acting on paired donors, with incorporation or reduction of molecular oxygen, NAD(P)H as one donor, and incorporation of one atom of oxygen"/>
    <property type="evidence" value="ECO:0007669"/>
    <property type="project" value="UniProtKB-ARBA"/>
</dbReference>
<dbReference type="PANTHER" id="PTHR43004">
    <property type="entry name" value="TRK SYSTEM POTASSIUM UPTAKE PROTEIN"/>
    <property type="match status" value="1"/>
</dbReference>
<dbReference type="Gene3D" id="3.50.50.60">
    <property type="entry name" value="FAD/NAD(P)-binding domain"/>
    <property type="match status" value="1"/>
</dbReference>
<evidence type="ECO:0000256" key="1">
    <source>
        <dbReference type="ARBA" id="ARBA00001974"/>
    </source>
</evidence>
<evidence type="ECO:0000256" key="2">
    <source>
        <dbReference type="ARBA" id="ARBA00007801"/>
    </source>
</evidence>
<reference evidence="9 10" key="1">
    <citation type="submission" date="2019-03" db="EMBL/GenBank/DDBJ databases">
        <title>Genomics of glacier-inhabiting Cryobacterium strains.</title>
        <authorList>
            <person name="Liu Q."/>
            <person name="Xin Y.-H."/>
        </authorList>
    </citation>
    <scope>NUCLEOTIDE SEQUENCE [LARGE SCALE GENOMIC DNA]</scope>
    <source>
        <strain evidence="9 10">Sr39</strain>
    </source>
</reference>
<feature type="domain" description="Phenol hydroxylase-like C-terminal dimerisation" evidence="8">
    <location>
        <begin position="439"/>
        <end position="621"/>
    </location>
</feature>
<dbReference type="Pfam" id="PF07976">
    <property type="entry name" value="Phe_hydrox_dim"/>
    <property type="match status" value="1"/>
</dbReference>
<evidence type="ECO:0000313" key="9">
    <source>
        <dbReference type="EMBL" id="TFD60943.1"/>
    </source>
</evidence>
<dbReference type="InterPro" id="IPR002938">
    <property type="entry name" value="FAD-bd"/>
</dbReference>
<evidence type="ECO:0000259" key="7">
    <source>
        <dbReference type="Pfam" id="PF01494"/>
    </source>
</evidence>
<evidence type="ECO:0000256" key="4">
    <source>
        <dbReference type="ARBA" id="ARBA00022827"/>
    </source>
</evidence>
<keyword evidence="9" id="KW-0503">Monooxygenase</keyword>
<dbReference type="InterPro" id="IPR036249">
    <property type="entry name" value="Thioredoxin-like_sf"/>
</dbReference>
<evidence type="ECO:0000256" key="5">
    <source>
        <dbReference type="ARBA" id="ARBA00023002"/>
    </source>
</evidence>
<dbReference type="InterPro" id="IPR036188">
    <property type="entry name" value="FAD/NAD-bd_sf"/>
</dbReference>
<evidence type="ECO:0000313" key="10">
    <source>
        <dbReference type="Proteomes" id="UP000298170"/>
    </source>
</evidence>
<keyword evidence="4" id="KW-0274">FAD</keyword>
<feature type="domain" description="FAD-binding" evidence="7">
    <location>
        <begin position="32"/>
        <end position="404"/>
    </location>
</feature>
<dbReference type="NCBIfam" id="NF006144">
    <property type="entry name" value="PRK08294.1"/>
    <property type="match status" value="1"/>
</dbReference>
<dbReference type="InterPro" id="IPR050641">
    <property type="entry name" value="RIFMO-like"/>
</dbReference>
<dbReference type="Gene3D" id="3.30.9.10">
    <property type="entry name" value="D-Amino Acid Oxidase, subunit A, domain 2"/>
    <property type="match status" value="1"/>
</dbReference>
<name>A0A4R9AGB3_9MICO</name>
<keyword evidence="3" id="KW-0285">Flavoprotein</keyword>